<feature type="transmembrane region" description="Helical" evidence="1">
    <location>
        <begin position="146"/>
        <end position="165"/>
    </location>
</feature>
<evidence type="ECO:0000313" key="2">
    <source>
        <dbReference type="EMBL" id="EMY35251.1"/>
    </source>
</evidence>
<proteinExistence type="predicted"/>
<keyword evidence="1" id="KW-1133">Transmembrane helix</keyword>
<feature type="transmembrane region" description="Helical" evidence="1">
    <location>
        <begin position="232"/>
        <end position="247"/>
    </location>
</feature>
<evidence type="ECO:0000256" key="1">
    <source>
        <dbReference type="SAM" id="Phobius"/>
    </source>
</evidence>
<dbReference type="AlphaFoldDB" id="N1UXZ1"/>
<dbReference type="OrthoDB" id="3169698at2"/>
<protein>
    <submittedName>
        <fullName evidence="2">Uncharacterized protein</fullName>
    </submittedName>
</protein>
<dbReference type="Pfam" id="PF20176">
    <property type="entry name" value="DUF6541"/>
    <property type="match status" value="1"/>
</dbReference>
<accession>N1UXZ1</accession>
<feature type="transmembrane region" description="Helical" evidence="1">
    <location>
        <begin position="267"/>
        <end position="286"/>
    </location>
</feature>
<organism evidence="2 3">
    <name type="scientific">Arthrobacter crystallopoietes BAB-32</name>
    <dbReference type="NCBI Taxonomy" id="1246476"/>
    <lineage>
        <taxon>Bacteria</taxon>
        <taxon>Bacillati</taxon>
        <taxon>Actinomycetota</taxon>
        <taxon>Actinomycetes</taxon>
        <taxon>Micrococcales</taxon>
        <taxon>Micrococcaceae</taxon>
        <taxon>Crystallibacter</taxon>
    </lineage>
</organism>
<feature type="transmembrane region" description="Helical" evidence="1">
    <location>
        <begin position="93"/>
        <end position="110"/>
    </location>
</feature>
<evidence type="ECO:0000313" key="3">
    <source>
        <dbReference type="Proteomes" id="UP000010729"/>
    </source>
</evidence>
<sequence>MIVAGNVACLVIAAIVWPVSLAYLGRALFPQLPAVMVLAPLVGSALVAFPYLQLGTKGQWPNGFATALVPAVLALGIEMQFRRRQQPGASRRLGTDLLALLVATTGTIWIHPSALFALLALGGAYMIRFVVLALRHEWRRGWIRGGAWTAATIGFVVGIALFLTHSNVLEGMINYQRNPYAPWQDAILWAVFDLPNQPGHTFSVPGAYNYLIGILMVAGTVIALWSKRARPAVAGMLVAAIIFVLAAGDEKPFRWLSGFWYKEPARILPLVLMVGAVFAALALALAGRLLAKPFEALQRTSGRKHLAAALIGIAAVAAIYPASGEFRYQQRYNAVEAPYSVEPRPQGRSLTAGEEDFMRSLDAQLPDDAIVIGDPFNGLPHLYALTGHEVVFPRLVASKGTPDQEYIRHNLQNILTDPEVCRALDRIGADYLYADHADPAHKRLKKRAWTGFYETDYTQGFKLIDTQGTAALYRIDACRSPLGTG</sequence>
<feature type="transmembrane region" description="Helical" evidence="1">
    <location>
        <begin position="207"/>
        <end position="225"/>
    </location>
</feature>
<keyword evidence="3" id="KW-1185">Reference proteome</keyword>
<dbReference type="InterPro" id="IPR046671">
    <property type="entry name" value="DUF6541"/>
</dbReference>
<feature type="transmembrane region" description="Helical" evidence="1">
    <location>
        <begin position="6"/>
        <end position="25"/>
    </location>
</feature>
<feature type="transmembrane region" description="Helical" evidence="1">
    <location>
        <begin position="32"/>
        <end position="52"/>
    </location>
</feature>
<feature type="transmembrane region" description="Helical" evidence="1">
    <location>
        <begin position="116"/>
        <end position="134"/>
    </location>
</feature>
<reference evidence="2 3" key="1">
    <citation type="journal article" date="2013" name="Genome Announc.">
        <title>Draft Genome Sequence of Arthrobacter crystallopoietes Strain BAB-32, Revealing Genes for Bioremediation.</title>
        <authorList>
            <person name="Joshi M.N."/>
            <person name="Pandit A.S."/>
            <person name="Sharma A."/>
            <person name="Pandya R.V."/>
            <person name="Desai S.M."/>
            <person name="Saxena A.K."/>
            <person name="Bagatharia S.B."/>
        </authorList>
    </citation>
    <scope>NUCLEOTIDE SEQUENCE [LARGE SCALE GENOMIC DNA]</scope>
    <source>
        <strain evidence="2 3">BAB-32</strain>
    </source>
</reference>
<dbReference type="Proteomes" id="UP000010729">
    <property type="component" value="Unassembled WGS sequence"/>
</dbReference>
<feature type="transmembrane region" description="Helical" evidence="1">
    <location>
        <begin position="306"/>
        <end position="323"/>
    </location>
</feature>
<keyword evidence="1" id="KW-0812">Transmembrane</keyword>
<comment type="caution">
    <text evidence="2">The sequence shown here is derived from an EMBL/GenBank/DDBJ whole genome shotgun (WGS) entry which is preliminary data.</text>
</comment>
<keyword evidence="1" id="KW-0472">Membrane</keyword>
<gene>
    <name evidence="2" type="ORF">D477_005166</name>
</gene>
<name>N1UXZ1_9MICC</name>
<dbReference type="EMBL" id="ANPE02000079">
    <property type="protein sequence ID" value="EMY35251.1"/>
    <property type="molecule type" value="Genomic_DNA"/>
</dbReference>